<dbReference type="GO" id="GO:0016020">
    <property type="term" value="C:membrane"/>
    <property type="evidence" value="ECO:0007669"/>
    <property type="project" value="UniProtKB-SubCell"/>
</dbReference>
<feature type="transmembrane region" description="Helical" evidence="6">
    <location>
        <begin position="278"/>
        <end position="296"/>
    </location>
</feature>
<gene>
    <name evidence="8" type="ORF">MBMO_EBAC000-29C02.28</name>
</gene>
<feature type="transmembrane region" description="Helical" evidence="6">
    <location>
        <begin position="47"/>
        <end position="64"/>
    </location>
</feature>
<dbReference type="GO" id="GO:0022857">
    <property type="term" value="F:transmembrane transporter activity"/>
    <property type="evidence" value="ECO:0007669"/>
    <property type="project" value="InterPro"/>
</dbReference>
<reference evidence="8" key="1">
    <citation type="journal article" date="2002" name="Nature">
        <title>Unsuspected diversity among marine aerobic anoxygenic phototrophs.</title>
        <authorList>
            <person name="Beja O."/>
            <person name="Suzuki M.T."/>
            <person name="Heidelberg J.F."/>
            <person name="Nelson W.C."/>
            <person name="Preston C.M."/>
            <person name="Hamada T."/>
            <person name="Eisen J.A."/>
            <person name="Fraser C.M."/>
            <person name="DeLong E.F."/>
        </authorList>
    </citation>
    <scope>NUCLEOTIDE SEQUENCE</scope>
</reference>
<dbReference type="CDD" id="cd06176">
    <property type="entry name" value="MFS_BCD_PucC-like"/>
    <property type="match status" value="1"/>
</dbReference>
<comment type="similarity">
    <text evidence="2">Belongs to the PucC family.</text>
</comment>
<dbReference type="Pfam" id="PF03209">
    <property type="entry name" value="PUCC"/>
    <property type="match status" value="1"/>
</dbReference>
<dbReference type="InterPro" id="IPR036259">
    <property type="entry name" value="MFS_trans_sf"/>
</dbReference>
<keyword evidence="5 6" id="KW-0472">Membrane</keyword>
<feature type="transmembrane region" description="Helical" evidence="6">
    <location>
        <begin position="374"/>
        <end position="396"/>
    </location>
</feature>
<evidence type="ECO:0000256" key="1">
    <source>
        <dbReference type="ARBA" id="ARBA00004141"/>
    </source>
</evidence>
<dbReference type="PROSITE" id="PS50850">
    <property type="entry name" value="MFS"/>
    <property type="match status" value="1"/>
</dbReference>
<feature type="transmembrane region" description="Helical" evidence="6">
    <location>
        <begin position="151"/>
        <end position="170"/>
    </location>
</feature>
<dbReference type="PANTHER" id="PTHR23538:SF1">
    <property type="entry name" value="44.5 KD BACTERIOCHLOROPHYLL SYNTHASE SUBUNIT"/>
    <property type="match status" value="1"/>
</dbReference>
<dbReference type="InterPro" id="IPR020846">
    <property type="entry name" value="MFS_dom"/>
</dbReference>
<evidence type="ECO:0000259" key="7">
    <source>
        <dbReference type="PROSITE" id="PS50850"/>
    </source>
</evidence>
<evidence type="ECO:0000256" key="4">
    <source>
        <dbReference type="ARBA" id="ARBA00022989"/>
    </source>
</evidence>
<feature type="transmembrane region" description="Helical" evidence="6">
    <location>
        <begin position="118"/>
        <end position="139"/>
    </location>
</feature>
<feature type="transmembrane region" description="Helical" evidence="6">
    <location>
        <begin position="341"/>
        <end position="362"/>
    </location>
</feature>
<feature type="transmembrane region" description="Helical" evidence="6">
    <location>
        <begin position="240"/>
        <end position="258"/>
    </location>
</feature>
<feature type="transmembrane region" description="Helical" evidence="6">
    <location>
        <begin position="308"/>
        <end position="329"/>
    </location>
</feature>
<feature type="transmembrane region" description="Helical" evidence="6">
    <location>
        <begin position="408"/>
        <end position="429"/>
    </location>
</feature>
<proteinExistence type="inferred from homology"/>
<evidence type="ECO:0000313" key="8">
    <source>
        <dbReference type="EMBL" id="AAM48622.1"/>
    </source>
</evidence>
<sequence length="460" mass="49026">MQLEVILGELKTLTWFAIIRLGLIQTCLGALIFLPTNTLNRIMVVEYALAASVPGFLITLHHVVQLARPYIGYGSDRGGRRTPWIIGGMIILAIGSITAALGTTLVGKLGVVGHVIAAGGYLLIGVGSGAAGTSLLVLLSKQVSDQRKPAAASLVWFMMITGFAVTGGITGQLLDPFSEGRLMMVICGTAVIALLVTFVAIVGIEQTPDSIEPVTTKTEEKPPFLEAIREVWSEDHARRFTIFVFASMLAYSAQDLILEPFVGLTFGWTVGQTTALAGIQHSGMLLGMLAMAVSTYAFKRRTRHVLHLWIRGGCIVSAFALILLAFGGISNIDWPINLNVFVLGVANGSFAVAAIGGMMMLASQGRAQRDGLRMGLWGAAQAISFAMGGFLGTVAVDLTGLWLQNPATSYGIVFIAEAILFLWAASLIFNIEQKVTDSEQTHSEVDEAFTLKNQLGGVNP</sequence>
<evidence type="ECO:0000256" key="6">
    <source>
        <dbReference type="SAM" id="Phobius"/>
    </source>
</evidence>
<dbReference type="AlphaFoldDB" id="Q8KZ51"/>
<feature type="transmembrane region" description="Helical" evidence="6">
    <location>
        <begin position="84"/>
        <end position="106"/>
    </location>
</feature>
<keyword evidence="3 6" id="KW-0812">Transmembrane</keyword>
<evidence type="ECO:0000256" key="5">
    <source>
        <dbReference type="ARBA" id="ARBA00023136"/>
    </source>
</evidence>
<evidence type="ECO:0000256" key="2">
    <source>
        <dbReference type="ARBA" id="ARBA00008412"/>
    </source>
</evidence>
<accession>Q8KZ51</accession>
<dbReference type="PANTHER" id="PTHR23538">
    <property type="entry name" value="44.5 KD BACTERIOCHLOROPHYLL SYNTHASE SUBUNIT"/>
    <property type="match status" value="1"/>
</dbReference>
<dbReference type="InterPro" id="IPR026036">
    <property type="entry name" value="PucC"/>
</dbReference>
<evidence type="ECO:0000256" key="3">
    <source>
        <dbReference type="ARBA" id="ARBA00022692"/>
    </source>
</evidence>
<dbReference type="EMBL" id="AE008920">
    <property type="protein sequence ID" value="AAM48622.1"/>
    <property type="molecule type" value="Genomic_DNA"/>
</dbReference>
<comment type="subcellular location">
    <subcellularLocation>
        <location evidence="1">Membrane</location>
        <topology evidence="1">Multi-pass membrane protein</topology>
    </subcellularLocation>
</comment>
<name>Q8KZ51_9PROT</name>
<dbReference type="Gene3D" id="1.20.1250.20">
    <property type="entry name" value="MFS general substrate transporter like domains"/>
    <property type="match status" value="2"/>
</dbReference>
<feature type="transmembrane region" description="Helical" evidence="6">
    <location>
        <begin position="182"/>
        <end position="204"/>
    </location>
</feature>
<dbReference type="SUPFAM" id="SSF103473">
    <property type="entry name" value="MFS general substrate transporter"/>
    <property type="match status" value="1"/>
</dbReference>
<feature type="domain" description="Major facilitator superfamily (MFS) profile" evidence="7">
    <location>
        <begin position="15"/>
        <end position="436"/>
    </location>
</feature>
<feature type="transmembrane region" description="Helical" evidence="6">
    <location>
        <begin position="12"/>
        <end position="35"/>
    </location>
</feature>
<protein>
    <submittedName>
        <fullName evidence="8">PucC protein, putative</fullName>
    </submittedName>
</protein>
<dbReference type="InterPro" id="IPR004896">
    <property type="entry name" value="PucC-rel"/>
</dbReference>
<keyword evidence="4 6" id="KW-1133">Transmembrane helix</keyword>
<dbReference type="PIRSF" id="PIRSF016565">
    <property type="entry name" value="PucC"/>
    <property type="match status" value="1"/>
</dbReference>
<organism evidence="8">
    <name type="scientific">uncultured marine proteobacterium</name>
    <dbReference type="NCBI Taxonomy" id="482892"/>
    <lineage>
        <taxon>Bacteria</taxon>
        <taxon>Pseudomonadati</taxon>
        <taxon>Pseudomonadota</taxon>
        <taxon>environmental samples</taxon>
    </lineage>
</organism>